<feature type="site" description="Important for autoinhibition of adenylyltransferase activity" evidence="3">
    <location>
        <position position="48"/>
    </location>
</feature>
<keyword evidence="2" id="KW-0067">ATP-binding</keyword>
<dbReference type="STRING" id="1123285.SAMN05660235_01154"/>
<dbReference type="PANTHER" id="PTHR13504">
    <property type="entry name" value="FIDO DOMAIN-CONTAINING PROTEIN DDB_G0283145"/>
    <property type="match status" value="1"/>
</dbReference>
<keyword evidence="2" id="KW-0547">Nucleotide-binding</keyword>
<dbReference type="GO" id="GO:0005524">
    <property type="term" value="F:ATP binding"/>
    <property type="evidence" value="ECO:0007669"/>
    <property type="project" value="UniProtKB-KW"/>
</dbReference>
<dbReference type="InterPro" id="IPR003812">
    <property type="entry name" value="Fido"/>
</dbReference>
<dbReference type="Proteomes" id="UP000243333">
    <property type="component" value="Unassembled WGS sequence"/>
</dbReference>
<accession>A0A1G7K3E5</accession>
<dbReference type="PANTHER" id="PTHR13504:SF38">
    <property type="entry name" value="FIDO DOMAIN-CONTAINING PROTEIN"/>
    <property type="match status" value="1"/>
</dbReference>
<dbReference type="Pfam" id="PF02661">
    <property type="entry name" value="Fic"/>
    <property type="match status" value="1"/>
</dbReference>
<feature type="domain" description="Fido" evidence="4">
    <location>
        <begin position="98"/>
        <end position="235"/>
    </location>
</feature>
<sequence>MSTYIALLKKIDRQQKLIDDARPFDKSQVLQLKEYYRIGLTYTSTALEGNTLTLSETKVVLEDGITINGKPLKDHLAVLGHSEAFDYMWNLAGTHRPITEEIIKTLHAYCMKRERPEIAGIYRDKPIFISGTDHNDKIPSPADLAKTIDVKLSSLNNSRPNLHPVEYAANLHLAIVQLHPFEDGNGRTARLAMNLALRQDGYPIVVIPPVVRHEYIQSLEKAWTNPDRFTQFIAERVDEAQRELMRNLHI</sequence>
<evidence type="ECO:0000256" key="3">
    <source>
        <dbReference type="PIRSR" id="PIRSR640198-3"/>
    </source>
</evidence>
<keyword evidence="6" id="KW-1185">Reference proteome</keyword>
<dbReference type="PROSITE" id="PS51459">
    <property type="entry name" value="FIDO"/>
    <property type="match status" value="1"/>
</dbReference>
<dbReference type="OrthoDB" id="9813719at2"/>
<dbReference type="EMBL" id="FNBU01000007">
    <property type="protein sequence ID" value="SDF31642.1"/>
    <property type="molecule type" value="Genomic_DNA"/>
</dbReference>
<dbReference type="InterPro" id="IPR036597">
    <property type="entry name" value="Fido-like_dom_sf"/>
</dbReference>
<organism evidence="5 6">
    <name type="scientific">Sporolituus thermophilus DSM 23256</name>
    <dbReference type="NCBI Taxonomy" id="1123285"/>
    <lineage>
        <taxon>Bacteria</taxon>
        <taxon>Bacillati</taxon>
        <taxon>Bacillota</taxon>
        <taxon>Negativicutes</taxon>
        <taxon>Selenomonadales</taxon>
        <taxon>Sporomusaceae</taxon>
        <taxon>Sporolituus</taxon>
    </lineage>
</organism>
<evidence type="ECO:0000256" key="1">
    <source>
        <dbReference type="PIRSR" id="PIRSR640198-1"/>
    </source>
</evidence>
<dbReference type="SUPFAM" id="SSF140931">
    <property type="entry name" value="Fic-like"/>
    <property type="match status" value="1"/>
</dbReference>
<evidence type="ECO:0000256" key="2">
    <source>
        <dbReference type="PIRSR" id="PIRSR640198-2"/>
    </source>
</evidence>
<reference evidence="6" key="1">
    <citation type="submission" date="2016-10" db="EMBL/GenBank/DDBJ databases">
        <authorList>
            <person name="Varghese N."/>
            <person name="Submissions S."/>
        </authorList>
    </citation>
    <scope>NUCLEOTIDE SEQUENCE [LARGE SCALE GENOMIC DNA]</scope>
    <source>
        <strain evidence="6">DSM 23256</strain>
    </source>
</reference>
<dbReference type="AlphaFoldDB" id="A0A1G7K3E5"/>
<dbReference type="Gene3D" id="1.10.3290.10">
    <property type="entry name" value="Fido-like domain"/>
    <property type="match status" value="1"/>
</dbReference>
<evidence type="ECO:0000259" key="4">
    <source>
        <dbReference type="PROSITE" id="PS51459"/>
    </source>
</evidence>
<evidence type="ECO:0000313" key="5">
    <source>
        <dbReference type="EMBL" id="SDF31642.1"/>
    </source>
</evidence>
<protein>
    <submittedName>
        <fullName evidence="5">Fic/DOC family protein</fullName>
    </submittedName>
</protein>
<dbReference type="InterPro" id="IPR040198">
    <property type="entry name" value="Fido_containing"/>
</dbReference>
<dbReference type="RefSeq" id="WP_093688967.1">
    <property type="nucleotide sequence ID" value="NZ_FNBU01000007.1"/>
</dbReference>
<feature type="active site" evidence="1">
    <location>
        <position position="179"/>
    </location>
</feature>
<evidence type="ECO:0000313" key="6">
    <source>
        <dbReference type="Proteomes" id="UP000243333"/>
    </source>
</evidence>
<gene>
    <name evidence="5" type="ORF">SAMN05660235_01154</name>
</gene>
<feature type="binding site" evidence="2">
    <location>
        <begin position="183"/>
        <end position="190"/>
    </location>
    <ligand>
        <name>ATP</name>
        <dbReference type="ChEBI" id="CHEBI:30616"/>
    </ligand>
</feature>
<proteinExistence type="predicted"/>
<name>A0A1G7K3E5_9FIRM</name>